<dbReference type="AlphaFoldDB" id="A0A1S7LNC3"/>
<dbReference type="PANTHER" id="PTHR30041:SF4">
    <property type="entry name" value="ARSENATE REDUCTASE"/>
    <property type="match status" value="1"/>
</dbReference>
<dbReference type="InterPro" id="IPR036249">
    <property type="entry name" value="Thioredoxin-like_sf"/>
</dbReference>
<dbReference type="Pfam" id="PF03960">
    <property type="entry name" value="ArsC"/>
    <property type="match status" value="1"/>
</dbReference>
<evidence type="ECO:0000256" key="4">
    <source>
        <dbReference type="RuleBase" id="RU362029"/>
    </source>
</evidence>
<keyword evidence="2 4" id="KW-0560">Oxidoreductase</keyword>
<evidence type="ECO:0000256" key="3">
    <source>
        <dbReference type="PROSITE-ProRule" id="PRU01282"/>
    </source>
</evidence>
<accession>A0A1S7LNC3</accession>
<proteinExistence type="inferred from homology"/>
<evidence type="ECO:0000256" key="1">
    <source>
        <dbReference type="ARBA" id="ARBA00007198"/>
    </source>
</evidence>
<dbReference type="NCBIfam" id="TIGR00014">
    <property type="entry name" value="arsC"/>
    <property type="match status" value="1"/>
</dbReference>
<dbReference type="PROSITE" id="PS51353">
    <property type="entry name" value="ARSC"/>
    <property type="match status" value="1"/>
</dbReference>
<evidence type="ECO:0000313" key="5">
    <source>
        <dbReference type="EMBL" id="CRH07341.1"/>
    </source>
</evidence>
<comment type="similarity">
    <text evidence="1 3 4">Belongs to the ArsC family.</text>
</comment>
<dbReference type="Gene3D" id="3.40.30.10">
    <property type="entry name" value="Glutaredoxin"/>
    <property type="match status" value="1"/>
</dbReference>
<evidence type="ECO:0000256" key="2">
    <source>
        <dbReference type="ARBA" id="ARBA00023002"/>
    </source>
</evidence>
<dbReference type="EMBL" id="LO017727">
    <property type="protein sequence ID" value="CRH07341.1"/>
    <property type="molecule type" value="Genomic_DNA"/>
</dbReference>
<dbReference type="InterPro" id="IPR006660">
    <property type="entry name" value="Arsenate_reductase-like"/>
</dbReference>
<comment type="catalytic activity">
    <reaction evidence="4">
        <text>[glutaredoxin]-dithiol + arsenate + glutathione + H(+) = glutathionyl-S-S-[glutaredoxin] + arsenite + H2O</text>
        <dbReference type="Rhea" id="RHEA:22016"/>
        <dbReference type="Rhea" id="RHEA-COMP:10729"/>
        <dbReference type="Rhea" id="RHEA-COMP:17668"/>
        <dbReference type="ChEBI" id="CHEBI:15377"/>
        <dbReference type="ChEBI" id="CHEBI:15378"/>
        <dbReference type="ChEBI" id="CHEBI:29242"/>
        <dbReference type="ChEBI" id="CHEBI:29950"/>
        <dbReference type="ChEBI" id="CHEBI:48597"/>
        <dbReference type="ChEBI" id="CHEBI:57925"/>
        <dbReference type="ChEBI" id="CHEBI:146199"/>
        <dbReference type="EC" id="1.20.4.1"/>
    </reaction>
</comment>
<reference evidence="5" key="1">
    <citation type="submission" date="2015-04" db="EMBL/GenBank/DDBJ databases">
        <authorList>
            <person name="Syromyatnikov M.Y."/>
            <person name="Popov V.N."/>
        </authorList>
    </citation>
    <scope>NUCLEOTIDE SEQUENCE</scope>
    <source>
        <strain evidence="5">MO-1</strain>
    </source>
</reference>
<name>A0A1S7LNC3_MAGMO</name>
<gene>
    <name evidence="5" type="ORF">MAGMO_3201</name>
</gene>
<organism evidence="5">
    <name type="scientific">Magnetococcus massalia (strain MO-1)</name>
    <dbReference type="NCBI Taxonomy" id="451514"/>
    <lineage>
        <taxon>Bacteria</taxon>
        <taxon>Pseudomonadati</taxon>
        <taxon>Pseudomonadota</taxon>
        <taxon>Magnetococcia</taxon>
        <taxon>Magnetococcales</taxon>
        <taxon>Magnetococcaceae</taxon>
        <taxon>Magnetococcus</taxon>
    </lineage>
</organism>
<dbReference type="PROSITE" id="PS51354">
    <property type="entry name" value="GLUTAREDOXIN_2"/>
    <property type="match status" value="1"/>
</dbReference>
<dbReference type="EC" id="1.20.4.1" evidence="4"/>
<dbReference type="PANTHER" id="PTHR30041">
    <property type="entry name" value="ARSENATE REDUCTASE"/>
    <property type="match status" value="1"/>
</dbReference>
<dbReference type="CDD" id="cd03034">
    <property type="entry name" value="ArsC_ArsC"/>
    <property type="match status" value="1"/>
</dbReference>
<dbReference type="InterPro" id="IPR006659">
    <property type="entry name" value="Arsenate_reductase"/>
</dbReference>
<protein>
    <recommendedName>
        <fullName evidence="4">Arsenate reductase</fullName>
        <ecNumber evidence="4">1.20.4.1</ecNumber>
    </recommendedName>
</protein>
<dbReference type="SUPFAM" id="SSF52833">
    <property type="entry name" value="Thioredoxin-like"/>
    <property type="match status" value="1"/>
</dbReference>
<sequence length="118" mass="13365">MAVTIYHNPRCSKSRQTLSLLEERALDIDIVEYLKTPLDRAGLQDLLNKLGKKPREVIRTGEAIYKELGLKDPTISDDELLDQMVANPKLIERPIVVVEDRAALGRPPTQVLDLFDDE</sequence>
<dbReference type="GO" id="GO:0008794">
    <property type="term" value="F:arsenate reductase (glutaredoxin) activity"/>
    <property type="evidence" value="ECO:0007669"/>
    <property type="project" value="UniProtKB-UniRule"/>
</dbReference>